<feature type="compositionally biased region" description="Basic and acidic residues" evidence="14">
    <location>
        <begin position="134"/>
        <end position="146"/>
    </location>
</feature>
<feature type="domain" description="CBP/p300-type HAT" evidence="16">
    <location>
        <begin position="1191"/>
        <end position="1568"/>
    </location>
</feature>
<dbReference type="SUPFAM" id="SSF57903">
    <property type="entry name" value="FYVE/PHD zinc finger"/>
    <property type="match status" value="1"/>
</dbReference>
<feature type="region of interest" description="Disordered" evidence="14">
    <location>
        <begin position="185"/>
        <end position="286"/>
    </location>
</feature>
<feature type="region of interest" description="Disordered" evidence="14">
    <location>
        <begin position="841"/>
        <end position="860"/>
    </location>
</feature>
<feature type="region of interest" description="Disordered" evidence="14">
    <location>
        <begin position="514"/>
        <end position="553"/>
    </location>
</feature>
<dbReference type="SUPFAM" id="SSF57933">
    <property type="entry name" value="TAZ domain"/>
    <property type="match status" value="1"/>
</dbReference>
<keyword evidence="6 13" id="KW-0863">Zinc-finger</keyword>
<evidence type="ECO:0000256" key="9">
    <source>
        <dbReference type="ARBA" id="ARBA00023015"/>
    </source>
</evidence>
<name>A0AB34J5Q9_PRYPA</name>
<keyword evidence="8" id="KW-0156">Chromatin regulator</keyword>
<keyword evidence="11" id="KW-0539">Nucleus</keyword>
<evidence type="ECO:0000256" key="2">
    <source>
        <dbReference type="ARBA" id="ARBA00004123"/>
    </source>
</evidence>
<dbReference type="PANTHER" id="PTHR13808">
    <property type="entry name" value="CBP/P300-RELATED"/>
    <property type="match status" value="1"/>
</dbReference>
<dbReference type="InterPro" id="IPR035898">
    <property type="entry name" value="TAZ_dom_sf"/>
</dbReference>
<feature type="compositionally biased region" description="Polar residues" evidence="14">
    <location>
        <begin position="1446"/>
        <end position="1458"/>
    </location>
</feature>
<evidence type="ECO:0000256" key="10">
    <source>
        <dbReference type="ARBA" id="ARBA00023163"/>
    </source>
</evidence>
<feature type="compositionally biased region" description="Low complexity" evidence="14">
    <location>
        <begin position="262"/>
        <end position="272"/>
    </location>
</feature>
<evidence type="ECO:0000256" key="5">
    <source>
        <dbReference type="ARBA" id="ARBA00022723"/>
    </source>
</evidence>
<evidence type="ECO:0000256" key="7">
    <source>
        <dbReference type="ARBA" id="ARBA00022833"/>
    </source>
</evidence>
<sequence>MSESQRRPQPTISFTTLVETLFFFCSPSKHPDLQALKYEVLSNGRASDNSKVQRRLVEIAGKDAVQSAIIRILGKDKALTKPFNQHQQQNEPQASTSAPSSLNSGASANPYSGMSGVQPSPAGHGNSLPSRSHWRPEGHTSSERDPVPVAPPAGQTQALSGQHSRSSGALLNAFSPTFAKFSPSCSLGWSASDPTKREGIGQLGADPESWPSRGGGAHLNGPPPAASGPGIGHLPSAPPSSGIGRTLSSGALPLGVDHTRPAGAPSGSVSSLGSGGLAGQQESAQGSELHMALTHAARCRSDGCNLAYCKPMKAKLYKLDGHVQGCTKSSCLLCRMWQFLQKAKDESPREESHAEPAISSIESCSGMPPATSQGWGYNKTLLPAGLLQPHVDLGVHSSFQDPSMAHDSAIGRSTTRDSGIGRSTTRDSCISSISRRSTSDSSLPQGLLFPDMISSLVGNHGRNTSFNSSLPPDGQSLKRNYSCSSDLGALPPSHSSGGVARTSFLPSTLPAARSWSRGDRTVSDELPACGDRTSQPGRPPSQVHERQPLDSGMDRQNRRKALIAHVFSCLQPTCGFPRCAAMRHKLHNLAPHSVNCTLAKCDQCKIWKVYNSHLRKSVSKQHELAFAKMSRACSGDLGGQSEHTSAEDRWINWNSSVGGSMMPFTDCASSQAAAPSQAAANSLPSDLLDSPHRMLLDEWMDDGPDGMLSSRLGTDYDTTLASIQQRGAQLHVPSCGIPFEEQTGAGQHSPSGLSGASDFYPLLSKLDSSCAEDSGAALESLFGQQLDDALEGLAQPELQADDWDPPLKRRRNGAMEGDSQCSERPSESGAASLEDDLPAFGEHELGRSPVGMPEGSASEQLEWKRANGARSIASQLLDEAEKAPGTAIDSISPEGWKRFETEAGGRMTREVHEISKFEPGCLVDVLTTEGESGWRPAVVRSRSANMDLYLLQLEGGEDDGQLKEAPFHSLRLRCCFAGCRKHALLMQRPPRDCDLCARPLQHPMRSYWEFSGGMAEALSIGLSSALLCSTCHREKRQQPRASSSQRKQEAFDGPPSVLIGTVHVPFFAFREVPIVRQQLQADDQRESEHQNWVQCSSCLRWNHWVCVLYNQRAHKIDLNLNLVTAEAQARRAEDGTQPLPWRCSDCEEGLVKSEHVHTSTDTRDGPFGSEIASGTMGHPTSQHRDALHVKHSSSADLPETAFSRELQSAVKEELNSLGVSCEPVQIRMVSCTKSQSAAKEVMLQRQWRSGGAYPPSFPYLSRAIMAFQKVEGHDVAFFMMYTQEYDADCPAPNTRRVYISYVDTVKYFHSTPAGHRTTVYRTIICTYLQMCRARGFQHVHIWVEPPRTGDEYIFYARPLGERKPMKREKLRSWYCKILERAKADGVVQKYCGMHDEFKDITSARQIPMFNGDQWEITVPALLQEGTDGSEDVGRPPSEEGVPKSDAGSQPSTSATNLTPPHVPGSARQQKLKGVTMSKSVSEDLVAKVQKQMRRFSSHFLVATLANVDESLSSLADLLKDENHVQYAVVNSRQAMIFYCQAHGLQFNSLRYAQYSTMMLIYEMLNPSEASKALNAKYCLPTCLRNRMDDGSMMIACDACDNWLHPGCLGGAAVTTDDDSFVCPACLDSQADDYLTDSFWQS</sequence>
<feature type="region of interest" description="Disordered" evidence="14">
    <location>
        <begin position="404"/>
        <end position="445"/>
    </location>
</feature>
<comment type="function">
    <text evidence="1">Acetyltransferase enzyme. Acetylates histones, giving a specific tag for transcriptional activation.</text>
</comment>
<dbReference type="Pfam" id="PF08214">
    <property type="entry name" value="HAT_KAT11"/>
    <property type="match status" value="1"/>
</dbReference>
<evidence type="ECO:0000256" key="11">
    <source>
        <dbReference type="ARBA" id="ARBA00023242"/>
    </source>
</evidence>
<keyword evidence="18" id="KW-1185">Reference proteome</keyword>
<gene>
    <name evidence="17" type="ORF">AB1Y20_003819</name>
</gene>
<evidence type="ECO:0000256" key="1">
    <source>
        <dbReference type="ARBA" id="ARBA00002581"/>
    </source>
</evidence>
<keyword evidence="9" id="KW-0805">Transcription regulation</keyword>
<evidence type="ECO:0000313" key="17">
    <source>
        <dbReference type="EMBL" id="KAL1514732.1"/>
    </source>
</evidence>
<feature type="region of interest" description="Disordered" evidence="14">
    <location>
        <begin position="83"/>
        <end position="165"/>
    </location>
</feature>
<keyword evidence="5" id="KW-0479">Metal-binding</keyword>
<feature type="compositionally biased region" description="Basic and acidic residues" evidence="14">
    <location>
        <begin position="543"/>
        <end position="553"/>
    </location>
</feature>
<dbReference type="InterPro" id="IPR031162">
    <property type="entry name" value="CBP_P300_HAT"/>
</dbReference>
<evidence type="ECO:0000256" key="3">
    <source>
        <dbReference type="ARBA" id="ARBA00013184"/>
    </source>
</evidence>
<dbReference type="InterPro" id="IPR013083">
    <property type="entry name" value="Znf_RING/FYVE/PHD"/>
</dbReference>
<dbReference type="InterPro" id="IPR019787">
    <property type="entry name" value="Znf_PHD-finger"/>
</dbReference>
<reference evidence="17 18" key="1">
    <citation type="journal article" date="2024" name="Science">
        <title>Giant polyketide synthase enzymes in the biosynthesis of giant marine polyether toxins.</title>
        <authorList>
            <person name="Fallon T.R."/>
            <person name="Shende V.V."/>
            <person name="Wierzbicki I.H."/>
            <person name="Pendleton A.L."/>
            <person name="Watervoot N.F."/>
            <person name="Auber R.P."/>
            <person name="Gonzalez D.J."/>
            <person name="Wisecaver J.H."/>
            <person name="Moore B.S."/>
        </authorList>
    </citation>
    <scope>NUCLEOTIDE SEQUENCE [LARGE SCALE GENOMIC DNA]</scope>
    <source>
        <strain evidence="17 18">12B1</strain>
    </source>
</reference>
<dbReference type="InterPro" id="IPR013178">
    <property type="entry name" value="Histone_AcTrfase_Rtt109/CBP"/>
</dbReference>
<dbReference type="Pfam" id="PF00628">
    <property type="entry name" value="PHD"/>
    <property type="match status" value="1"/>
</dbReference>
<dbReference type="GO" id="GO:0004402">
    <property type="term" value="F:histone acetyltransferase activity"/>
    <property type="evidence" value="ECO:0007669"/>
    <property type="project" value="InterPro"/>
</dbReference>
<feature type="compositionally biased region" description="Low complexity" evidence="14">
    <location>
        <begin position="422"/>
        <end position="442"/>
    </location>
</feature>
<evidence type="ECO:0000256" key="14">
    <source>
        <dbReference type="SAM" id="MobiDB-lite"/>
    </source>
</evidence>
<proteinExistence type="predicted"/>
<dbReference type="GO" id="GO:0000123">
    <property type="term" value="C:histone acetyltransferase complex"/>
    <property type="evidence" value="ECO:0007669"/>
    <property type="project" value="TreeGrafter"/>
</dbReference>
<evidence type="ECO:0000313" key="18">
    <source>
        <dbReference type="Proteomes" id="UP001515480"/>
    </source>
</evidence>
<accession>A0AB34J5Q9</accession>
<comment type="caution">
    <text evidence="17">The sequence shown here is derived from an EMBL/GenBank/DDBJ whole genome shotgun (WGS) entry which is preliminary data.</text>
</comment>
<evidence type="ECO:0000259" key="15">
    <source>
        <dbReference type="PROSITE" id="PS50016"/>
    </source>
</evidence>
<dbReference type="Gene3D" id="3.30.40.10">
    <property type="entry name" value="Zinc/RING finger domain, C3HC4 (zinc finger)"/>
    <property type="match status" value="2"/>
</dbReference>
<dbReference type="InterPro" id="IPR000197">
    <property type="entry name" value="Znf_TAZ"/>
</dbReference>
<dbReference type="GO" id="GO:0031490">
    <property type="term" value="F:chromatin DNA binding"/>
    <property type="evidence" value="ECO:0007669"/>
    <property type="project" value="TreeGrafter"/>
</dbReference>
<evidence type="ECO:0000259" key="16">
    <source>
        <dbReference type="PROSITE" id="PS51727"/>
    </source>
</evidence>
<dbReference type="EC" id="2.3.1.48" evidence="3"/>
<evidence type="ECO:0000256" key="4">
    <source>
        <dbReference type="ARBA" id="ARBA00022679"/>
    </source>
</evidence>
<dbReference type="PROSITE" id="PS50016">
    <property type="entry name" value="ZF_PHD_2"/>
    <property type="match status" value="1"/>
</dbReference>
<comment type="subcellular location">
    <subcellularLocation>
        <location evidence="2">Nucleus</location>
    </subcellularLocation>
</comment>
<evidence type="ECO:0000256" key="8">
    <source>
        <dbReference type="ARBA" id="ARBA00022853"/>
    </source>
</evidence>
<evidence type="ECO:0000256" key="12">
    <source>
        <dbReference type="ARBA" id="ARBA00048017"/>
    </source>
</evidence>
<dbReference type="SMART" id="SM00249">
    <property type="entry name" value="PHD"/>
    <property type="match status" value="2"/>
</dbReference>
<dbReference type="SMART" id="SM01250">
    <property type="entry name" value="KAT11"/>
    <property type="match status" value="1"/>
</dbReference>
<dbReference type="SMART" id="SM00551">
    <property type="entry name" value="ZnF_TAZ"/>
    <property type="match status" value="1"/>
</dbReference>
<feature type="region of interest" description="Disordered" evidence="14">
    <location>
        <begin position="464"/>
        <end position="483"/>
    </location>
</feature>
<dbReference type="GO" id="GO:0008270">
    <property type="term" value="F:zinc ion binding"/>
    <property type="evidence" value="ECO:0007669"/>
    <property type="project" value="UniProtKB-KW"/>
</dbReference>
<dbReference type="GO" id="GO:0003713">
    <property type="term" value="F:transcription coactivator activity"/>
    <property type="evidence" value="ECO:0007669"/>
    <property type="project" value="TreeGrafter"/>
</dbReference>
<dbReference type="GO" id="GO:0045944">
    <property type="term" value="P:positive regulation of transcription by RNA polymerase II"/>
    <property type="evidence" value="ECO:0007669"/>
    <property type="project" value="TreeGrafter"/>
</dbReference>
<dbReference type="InterPro" id="IPR011011">
    <property type="entry name" value="Znf_FYVE_PHD"/>
</dbReference>
<evidence type="ECO:0000256" key="6">
    <source>
        <dbReference type="ARBA" id="ARBA00022771"/>
    </source>
</evidence>
<feature type="compositionally biased region" description="Polar residues" evidence="14">
    <location>
        <begin position="154"/>
        <end position="165"/>
    </location>
</feature>
<dbReference type="InterPro" id="IPR001965">
    <property type="entry name" value="Znf_PHD"/>
</dbReference>
<organism evidence="17 18">
    <name type="scientific">Prymnesium parvum</name>
    <name type="common">Toxic golden alga</name>
    <dbReference type="NCBI Taxonomy" id="97485"/>
    <lineage>
        <taxon>Eukaryota</taxon>
        <taxon>Haptista</taxon>
        <taxon>Haptophyta</taxon>
        <taxon>Prymnesiophyceae</taxon>
        <taxon>Prymnesiales</taxon>
        <taxon>Prymnesiaceae</taxon>
        <taxon>Prymnesium</taxon>
    </lineage>
</organism>
<keyword evidence="4" id="KW-0808">Transferase</keyword>
<comment type="catalytic activity">
    <reaction evidence="12">
        <text>L-lysyl-[protein] + acetyl-CoA = N(6)-acetyl-L-lysyl-[protein] + CoA + H(+)</text>
        <dbReference type="Rhea" id="RHEA:45948"/>
        <dbReference type="Rhea" id="RHEA-COMP:9752"/>
        <dbReference type="Rhea" id="RHEA-COMP:10731"/>
        <dbReference type="ChEBI" id="CHEBI:15378"/>
        <dbReference type="ChEBI" id="CHEBI:29969"/>
        <dbReference type="ChEBI" id="CHEBI:57287"/>
        <dbReference type="ChEBI" id="CHEBI:57288"/>
        <dbReference type="ChEBI" id="CHEBI:61930"/>
        <dbReference type="EC" id="2.3.1.48"/>
    </reaction>
</comment>
<keyword evidence="10" id="KW-0804">Transcription</keyword>
<feature type="region of interest" description="Disordered" evidence="14">
    <location>
        <begin position="344"/>
        <end position="365"/>
    </location>
</feature>
<dbReference type="GO" id="GO:0005667">
    <property type="term" value="C:transcription regulator complex"/>
    <property type="evidence" value="ECO:0007669"/>
    <property type="project" value="TreeGrafter"/>
</dbReference>
<protein>
    <recommendedName>
        <fullName evidence="3">histone acetyltransferase</fullName>
        <ecNumber evidence="3">2.3.1.48</ecNumber>
    </recommendedName>
</protein>
<keyword evidence="7" id="KW-0862">Zinc</keyword>
<dbReference type="PROSITE" id="PS51727">
    <property type="entry name" value="CBP_P300_HAT"/>
    <property type="match status" value="1"/>
</dbReference>
<feature type="compositionally biased region" description="Basic and acidic residues" evidence="14">
    <location>
        <begin position="1431"/>
        <end position="1442"/>
    </location>
</feature>
<feature type="region of interest" description="Disordered" evidence="14">
    <location>
        <begin position="796"/>
        <end position="833"/>
    </location>
</feature>
<feature type="compositionally biased region" description="Polar residues" evidence="14">
    <location>
        <begin position="83"/>
        <end position="118"/>
    </location>
</feature>
<dbReference type="EMBL" id="JBGBPQ010000012">
    <property type="protein sequence ID" value="KAL1514732.1"/>
    <property type="molecule type" value="Genomic_DNA"/>
</dbReference>
<feature type="domain" description="PHD-type" evidence="15">
    <location>
        <begin position="1575"/>
        <end position="1628"/>
    </location>
</feature>
<feature type="region of interest" description="Disordered" evidence="14">
    <location>
        <begin position="1425"/>
        <end position="1475"/>
    </location>
</feature>
<feature type="compositionally biased region" description="Basic and acidic residues" evidence="14">
    <location>
        <begin position="344"/>
        <end position="354"/>
    </location>
</feature>
<evidence type="ECO:0000256" key="13">
    <source>
        <dbReference type="PROSITE-ProRule" id="PRU00146"/>
    </source>
</evidence>
<dbReference type="GO" id="GO:0005634">
    <property type="term" value="C:nucleus"/>
    <property type="evidence" value="ECO:0007669"/>
    <property type="project" value="UniProtKB-SubCell"/>
</dbReference>
<dbReference type="Proteomes" id="UP001515480">
    <property type="component" value="Unassembled WGS sequence"/>
</dbReference>
<dbReference type="PANTHER" id="PTHR13808:SF1">
    <property type="entry name" value="HISTONE ACETYLTRANSFERASE"/>
    <property type="match status" value="1"/>
</dbReference>